<dbReference type="AlphaFoldDB" id="A0AAD5RYD6"/>
<evidence type="ECO:0000256" key="1">
    <source>
        <dbReference type="SAM" id="MobiDB-lite"/>
    </source>
</evidence>
<feature type="region of interest" description="Disordered" evidence="1">
    <location>
        <begin position="222"/>
        <end position="342"/>
    </location>
</feature>
<comment type="caution">
    <text evidence="2">The sequence shown here is derived from an EMBL/GenBank/DDBJ whole genome shotgun (WGS) entry which is preliminary data.</text>
</comment>
<protein>
    <submittedName>
        <fullName evidence="2">Uncharacterized protein</fullName>
    </submittedName>
</protein>
<proteinExistence type="predicted"/>
<evidence type="ECO:0000313" key="3">
    <source>
        <dbReference type="Proteomes" id="UP001201980"/>
    </source>
</evidence>
<evidence type="ECO:0000313" key="2">
    <source>
        <dbReference type="EMBL" id="KAJ2906977.1"/>
    </source>
</evidence>
<feature type="compositionally biased region" description="Polar residues" evidence="1">
    <location>
        <begin position="272"/>
        <end position="287"/>
    </location>
</feature>
<feature type="compositionally biased region" description="Polar residues" evidence="1">
    <location>
        <begin position="314"/>
        <end position="334"/>
    </location>
</feature>
<gene>
    <name evidence="2" type="ORF">MKZ38_009840</name>
</gene>
<keyword evidence="3" id="KW-1185">Reference proteome</keyword>
<dbReference type="Proteomes" id="UP001201980">
    <property type="component" value="Unassembled WGS sequence"/>
</dbReference>
<name>A0AAD5RYD6_9PEZI</name>
<feature type="region of interest" description="Disordered" evidence="1">
    <location>
        <begin position="196"/>
        <end position="215"/>
    </location>
</feature>
<sequence length="394" mass="44165">MPLQPASSGPEPNNFQARGLLQFDTSRGFIKSSIHDILVEPETHTSQTDNKKQLFQETTFCLIRCLLDFNNIKYREALHGAVVWRRVRKYVLETSEKISRSGKQGIAHRIQTLHANAIEQHCPVFTSSFNNPTDLEKQLRIGEGKAWRTENPRVELNFNLPAPPRRRRLCEVSELKPFEVFSTLDLSCVANHIFSTATKNPTPTHARESGTGDFLPEAALEERRDDPERAGALPSIPPEAITRSDRGEIGDQLRYTRRSLRHAGVGSLEAPVSSSDRYGPESSTSVEGHTDDEISAEAAPDPTSRRAPAPPDSVASSEDSTSALITVDPRQNSPRRPEPHHSLALGRHLLVVDRIITYSKQREMNVRKRMASMQLTSERNRLYKASIVLQVKTI</sequence>
<organism evidence="2 3">
    <name type="scientific">Zalerion maritima</name>
    <dbReference type="NCBI Taxonomy" id="339359"/>
    <lineage>
        <taxon>Eukaryota</taxon>
        <taxon>Fungi</taxon>
        <taxon>Dikarya</taxon>
        <taxon>Ascomycota</taxon>
        <taxon>Pezizomycotina</taxon>
        <taxon>Sordariomycetes</taxon>
        <taxon>Lulworthiomycetidae</taxon>
        <taxon>Lulworthiales</taxon>
        <taxon>Lulworthiaceae</taxon>
        <taxon>Zalerion</taxon>
    </lineage>
</organism>
<reference evidence="2" key="1">
    <citation type="submission" date="2022-07" db="EMBL/GenBank/DDBJ databases">
        <title>Draft genome sequence of Zalerion maritima ATCC 34329, a (micro)plastics degrading marine fungus.</title>
        <authorList>
            <person name="Paco A."/>
            <person name="Goncalves M.F.M."/>
            <person name="Rocha-Santos T.A.P."/>
            <person name="Alves A."/>
        </authorList>
    </citation>
    <scope>NUCLEOTIDE SEQUENCE</scope>
    <source>
        <strain evidence="2">ATCC 34329</strain>
    </source>
</reference>
<feature type="compositionally biased region" description="Basic and acidic residues" evidence="1">
    <location>
        <begin position="242"/>
        <end position="251"/>
    </location>
</feature>
<accession>A0AAD5RYD6</accession>
<dbReference type="EMBL" id="JAKWBI020000007">
    <property type="protein sequence ID" value="KAJ2906977.1"/>
    <property type="molecule type" value="Genomic_DNA"/>
</dbReference>